<organism evidence="2 3">
    <name type="scientific">Piromyces finnis</name>
    <dbReference type="NCBI Taxonomy" id="1754191"/>
    <lineage>
        <taxon>Eukaryota</taxon>
        <taxon>Fungi</taxon>
        <taxon>Fungi incertae sedis</taxon>
        <taxon>Chytridiomycota</taxon>
        <taxon>Chytridiomycota incertae sedis</taxon>
        <taxon>Neocallimastigomycetes</taxon>
        <taxon>Neocallimastigales</taxon>
        <taxon>Neocallimastigaceae</taxon>
        <taxon>Piromyces</taxon>
    </lineage>
</organism>
<name>A0A1Y1UUD6_9FUNG</name>
<dbReference type="AlphaFoldDB" id="A0A1Y1UUD6"/>
<protein>
    <submittedName>
        <fullName evidence="2">Uncharacterized protein</fullName>
    </submittedName>
</protein>
<comment type="caution">
    <text evidence="2">The sequence shown here is derived from an EMBL/GenBank/DDBJ whole genome shotgun (WGS) entry which is preliminary data.</text>
</comment>
<dbReference type="EMBL" id="MCFH01000081">
    <property type="protein sequence ID" value="ORX41639.1"/>
    <property type="molecule type" value="Genomic_DNA"/>
</dbReference>
<evidence type="ECO:0000313" key="2">
    <source>
        <dbReference type="EMBL" id="ORX41639.1"/>
    </source>
</evidence>
<keyword evidence="1" id="KW-0812">Transmembrane</keyword>
<evidence type="ECO:0000313" key="3">
    <source>
        <dbReference type="Proteomes" id="UP000193719"/>
    </source>
</evidence>
<keyword evidence="3" id="KW-1185">Reference proteome</keyword>
<reference evidence="2 3" key="2">
    <citation type="submission" date="2016-08" db="EMBL/GenBank/DDBJ databases">
        <title>Pervasive Adenine N6-methylation of Active Genes in Fungi.</title>
        <authorList>
            <consortium name="DOE Joint Genome Institute"/>
            <person name="Mondo S.J."/>
            <person name="Dannebaum R.O."/>
            <person name="Kuo R.C."/>
            <person name="Labutti K."/>
            <person name="Haridas S."/>
            <person name="Kuo A."/>
            <person name="Salamov A."/>
            <person name="Ahrendt S.R."/>
            <person name="Lipzen A."/>
            <person name="Sullivan W."/>
            <person name="Andreopoulos W.B."/>
            <person name="Clum A."/>
            <person name="Lindquist E."/>
            <person name="Daum C."/>
            <person name="Ramamoorthy G.K."/>
            <person name="Gryganskyi A."/>
            <person name="Culley D."/>
            <person name="Magnuson J.K."/>
            <person name="James T.Y."/>
            <person name="O'Malley M.A."/>
            <person name="Stajich J.E."/>
            <person name="Spatafora J.W."/>
            <person name="Visel A."/>
            <person name="Grigoriev I.V."/>
        </authorList>
    </citation>
    <scope>NUCLEOTIDE SEQUENCE [LARGE SCALE GENOMIC DNA]</scope>
    <source>
        <strain evidence="3">finn</strain>
    </source>
</reference>
<gene>
    <name evidence="2" type="ORF">BCR36DRAFT_587850</name>
</gene>
<sequence length="61" mass="7149">MNDIICYVLLVLNVIFCLSFIVYTCNEELKDKSEKESLLEKKSKTNSKEYDLKNIVISQEE</sequence>
<proteinExistence type="predicted"/>
<reference evidence="2 3" key="1">
    <citation type="submission" date="2016-08" db="EMBL/GenBank/DDBJ databases">
        <title>Genomes of anaerobic fungi encode conserved fungal cellulosomes for biomass hydrolysis.</title>
        <authorList>
            <consortium name="DOE Joint Genome Institute"/>
            <person name="Haitjema C.H."/>
            <person name="Gilmore S.P."/>
            <person name="Henske J.K."/>
            <person name="Solomon K.V."/>
            <person name="De Groot R."/>
            <person name="Kuo A."/>
            <person name="Mondo S.J."/>
            <person name="Salamov A.A."/>
            <person name="Labutti K."/>
            <person name="Zhao Z."/>
            <person name="Chiniquy J."/>
            <person name="Barry K."/>
            <person name="Brewer H.M."/>
            <person name="Purvine S.O."/>
            <person name="Wright A.T."/>
            <person name="Boxma B."/>
            <person name="Van Alen T."/>
            <person name="Hackstein J.H."/>
            <person name="Baker S.E."/>
            <person name="Grigoriev I.V."/>
            <person name="O'Malley M.A."/>
        </authorList>
    </citation>
    <scope>NUCLEOTIDE SEQUENCE [LARGE SCALE GENOMIC DNA]</scope>
    <source>
        <strain evidence="3">finn</strain>
    </source>
</reference>
<dbReference type="Proteomes" id="UP000193719">
    <property type="component" value="Unassembled WGS sequence"/>
</dbReference>
<keyword evidence="1" id="KW-1133">Transmembrane helix</keyword>
<keyword evidence="1" id="KW-0472">Membrane</keyword>
<evidence type="ECO:0000256" key="1">
    <source>
        <dbReference type="SAM" id="Phobius"/>
    </source>
</evidence>
<feature type="transmembrane region" description="Helical" evidence="1">
    <location>
        <begin position="6"/>
        <end position="25"/>
    </location>
</feature>
<accession>A0A1Y1UUD6</accession>